<dbReference type="Proteomes" id="UP000887566">
    <property type="component" value="Unplaced"/>
</dbReference>
<feature type="chain" id="PRO_5037087719" evidence="1">
    <location>
        <begin position="27"/>
        <end position="494"/>
    </location>
</feature>
<evidence type="ECO:0000313" key="3">
    <source>
        <dbReference type="WBParaSite" id="PSAMB.scaffold3767size16965.g22463.t1"/>
    </source>
</evidence>
<organism evidence="2 3">
    <name type="scientific">Plectus sambesii</name>
    <dbReference type="NCBI Taxonomy" id="2011161"/>
    <lineage>
        <taxon>Eukaryota</taxon>
        <taxon>Metazoa</taxon>
        <taxon>Ecdysozoa</taxon>
        <taxon>Nematoda</taxon>
        <taxon>Chromadorea</taxon>
        <taxon>Plectida</taxon>
        <taxon>Plectina</taxon>
        <taxon>Plectoidea</taxon>
        <taxon>Plectidae</taxon>
        <taxon>Plectus</taxon>
    </lineage>
</organism>
<proteinExistence type="predicted"/>
<protein>
    <submittedName>
        <fullName evidence="3">Uncharacterized protein</fullName>
    </submittedName>
</protein>
<accession>A0A914WBF3</accession>
<keyword evidence="2" id="KW-1185">Reference proteome</keyword>
<sequence length="494" mass="54265">MSLIVMISRTLFCLTFLSLRTIRAIGKCPVPLTPLAETTLNEYISTFDHNENDVGRLGQIGIVDIHPVAGGYQLSCSCQANIGDYCYLEFDMDYSTEFETPINADGTYDLVMSSLIKCGNGGENILKEIGQPITTYACYSYTHGYASCDGTGKGIEMMSISQLRQFLSTVDGGKSNFLVDFGTVEVVPGSDDNSLTLTCQCVGDGDACYLGIFGHYNSLSHSRVEYSSPNRGDGTFNLVTSESIECNDDGDYVLATNDSNVKSGMYACYSTTAKKLDCSGDTVSSLNSNQIEKFLATYDIGYSYQYKLIEMGSVEVVPSNDGKTFTMVCQCTGGGDKCYFEFSSNFSTFLNHDFKESFASIRDDGNYDLITSGQIVCDAKGAYLRGNSAWGYTIESYACYSATLIPNDAFVPLSQCPLSGCPAEWRGPLLWPVVAMRHCTMVDATGENRPACREGLSPVYSQLSCYQFPYRQRDEHLGWVMGRPRRDLNPRPRG</sequence>
<evidence type="ECO:0000313" key="2">
    <source>
        <dbReference type="Proteomes" id="UP000887566"/>
    </source>
</evidence>
<dbReference type="AlphaFoldDB" id="A0A914WBF3"/>
<dbReference type="WBParaSite" id="PSAMB.scaffold3767size16965.g22463.t1">
    <property type="protein sequence ID" value="PSAMB.scaffold3767size16965.g22463.t1"/>
    <property type="gene ID" value="PSAMB.scaffold3767size16965.g22463"/>
</dbReference>
<keyword evidence="1" id="KW-0732">Signal</keyword>
<name>A0A914WBF3_9BILA</name>
<feature type="signal peptide" evidence="1">
    <location>
        <begin position="1"/>
        <end position="26"/>
    </location>
</feature>
<evidence type="ECO:0000256" key="1">
    <source>
        <dbReference type="SAM" id="SignalP"/>
    </source>
</evidence>
<reference evidence="3" key="1">
    <citation type="submission" date="2022-11" db="UniProtKB">
        <authorList>
            <consortium name="WormBaseParasite"/>
        </authorList>
    </citation>
    <scope>IDENTIFICATION</scope>
</reference>